<evidence type="ECO:0000313" key="3">
    <source>
        <dbReference type="Proteomes" id="UP001367508"/>
    </source>
</evidence>
<accession>A0AAN9LMS8</accession>
<protein>
    <submittedName>
        <fullName evidence="2">Uncharacterized protein</fullName>
    </submittedName>
</protein>
<dbReference type="AlphaFoldDB" id="A0AAN9LMS8"/>
<proteinExistence type="predicted"/>
<organism evidence="2 3">
    <name type="scientific">Canavalia gladiata</name>
    <name type="common">Sword bean</name>
    <name type="synonym">Dolichos gladiatus</name>
    <dbReference type="NCBI Taxonomy" id="3824"/>
    <lineage>
        <taxon>Eukaryota</taxon>
        <taxon>Viridiplantae</taxon>
        <taxon>Streptophyta</taxon>
        <taxon>Embryophyta</taxon>
        <taxon>Tracheophyta</taxon>
        <taxon>Spermatophyta</taxon>
        <taxon>Magnoliopsida</taxon>
        <taxon>eudicotyledons</taxon>
        <taxon>Gunneridae</taxon>
        <taxon>Pentapetalae</taxon>
        <taxon>rosids</taxon>
        <taxon>fabids</taxon>
        <taxon>Fabales</taxon>
        <taxon>Fabaceae</taxon>
        <taxon>Papilionoideae</taxon>
        <taxon>50 kb inversion clade</taxon>
        <taxon>NPAAA clade</taxon>
        <taxon>indigoferoid/millettioid clade</taxon>
        <taxon>Phaseoleae</taxon>
        <taxon>Canavalia</taxon>
    </lineage>
</organism>
<reference evidence="2 3" key="1">
    <citation type="submission" date="2024-01" db="EMBL/GenBank/DDBJ databases">
        <title>The genomes of 5 underutilized Papilionoideae crops provide insights into root nodulation and disease resistanc.</title>
        <authorList>
            <person name="Jiang F."/>
        </authorList>
    </citation>
    <scope>NUCLEOTIDE SEQUENCE [LARGE SCALE GENOMIC DNA]</scope>
    <source>
        <strain evidence="2">LVBAO_FW01</strain>
        <tissue evidence="2">Leaves</tissue>
    </source>
</reference>
<feature type="compositionally biased region" description="Basic and acidic residues" evidence="1">
    <location>
        <begin position="44"/>
        <end position="61"/>
    </location>
</feature>
<dbReference type="EMBL" id="JAYMYQ010000004">
    <property type="protein sequence ID" value="KAK7338940.1"/>
    <property type="molecule type" value="Genomic_DNA"/>
</dbReference>
<dbReference type="Proteomes" id="UP001367508">
    <property type="component" value="Unassembled WGS sequence"/>
</dbReference>
<sequence length="187" mass="20655">MSLSKLIMGKPNSNTLQHLVINQGGGAAAPSSSSSLLNFPPIPLHERSKPDSDEDLFRVPDVEATPISVHSGGRNSSNDVNQSNVTDPQLGKRRRGRNSVDKEYRRLKRDVPNLPYRQPLSECISLAEDQFYSICSLRMLMRQSRRLLQGHDFGVQVPVNLLIPCFGILTAIPSFNASITPASPHQE</sequence>
<keyword evidence="3" id="KW-1185">Reference proteome</keyword>
<comment type="caution">
    <text evidence="2">The sequence shown here is derived from an EMBL/GenBank/DDBJ whole genome shotgun (WGS) entry which is preliminary data.</text>
</comment>
<feature type="compositionally biased region" description="Polar residues" evidence="1">
    <location>
        <begin position="73"/>
        <end position="87"/>
    </location>
</feature>
<evidence type="ECO:0000256" key="1">
    <source>
        <dbReference type="SAM" id="MobiDB-lite"/>
    </source>
</evidence>
<name>A0AAN9LMS8_CANGL</name>
<gene>
    <name evidence="2" type="ORF">VNO77_19574</name>
</gene>
<feature type="region of interest" description="Disordered" evidence="1">
    <location>
        <begin position="24"/>
        <end position="100"/>
    </location>
</feature>
<evidence type="ECO:0000313" key="2">
    <source>
        <dbReference type="EMBL" id="KAK7338940.1"/>
    </source>
</evidence>